<protein>
    <submittedName>
        <fullName evidence="3">Glycosyltransferase involved in cell wall biosynthesis</fullName>
    </submittedName>
</protein>
<dbReference type="SUPFAM" id="SSF53756">
    <property type="entry name" value="UDP-Glycosyltransferase/glycogen phosphorylase"/>
    <property type="match status" value="1"/>
</dbReference>
<sequence>MPAKPRVAIIHYWLVGMRGGERVLERLIHLFPDADIYTHVYDPDAMSATIRSRPVKTTFIQRLPGARKHYQKYLPLMPMALEELDLRGYDLILSSESGPAKGVITPPGALHVCYCHSPMRYLWDHYQDYRASAGRLTRAAMPWLFHRLRQWDYASAARVDRFVANSNFIKSRIEKAYRREAAVVHPPVATDLFKPSNEVGAQYLWVGQMTAYKRADLAMEAFNKLGLPLLMVGDGEMAADIRRRAGPNITIKTRLNFDELRKAYAQSRALVFTAEEDFGIIPVEANASGRPVLAYNSGGVRDSVTPDESGILFDAQTVDSLIEGVERLEAWLPAFDPAAAIRQAQRFAPERFDEGIRKAVAF</sequence>
<feature type="domain" description="Glycosyltransferase subfamily 4-like N-terminal" evidence="2">
    <location>
        <begin position="18"/>
        <end position="191"/>
    </location>
</feature>
<reference evidence="3 4" key="1">
    <citation type="submission" date="2024-06" db="EMBL/GenBank/DDBJ databases">
        <title>Genomic Encyclopedia of Type Strains, Phase IV (KMG-IV): sequencing the most valuable type-strain genomes for metagenomic binning, comparative biology and taxonomic classification.</title>
        <authorList>
            <person name="Goeker M."/>
        </authorList>
    </citation>
    <scope>NUCLEOTIDE SEQUENCE [LARGE SCALE GENOMIC DNA]</scope>
    <source>
        <strain evidence="3 4">DSM 17809</strain>
    </source>
</reference>
<evidence type="ECO:0000313" key="4">
    <source>
        <dbReference type="Proteomes" id="UP001549110"/>
    </source>
</evidence>
<dbReference type="PANTHER" id="PTHR45947">
    <property type="entry name" value="SULFOQUINOVOSYL TRANSFERASE SQD2"/>
    <property type="match status" value="1"/>
</dbReference>
<evidence type="ECO:0000313" key="3">
    <source>
        <dbReference type="EMBL" id="MET3528607.1"/>
    </source>
</evidence>
<dbReference type="Pfam" id="PF00534">
    <property type="entry name" value="Glycos_transf_1"/>
    <property type="match status" value="1"/>
</dbReference>
<dbReference type="PANTHER" id="PTHR45947:SF3">
    <property type="entry name" value="SULFOQUINOVOSYL TRANSFERASE SQD2"/>
    <property type="match status" value="1"/>
</dbReference>
<gene>
    <name evidence="3" type="ORF">ABID41_003749</name>
</gene>
<dbReference type="InterPro" id="IPR050194">
    <property type="entry name" value="Glycosyltransferase_grp1"/>
</dbReference>
<accession>A0ABV2ENJ1</accession>
<dbReference type="RefSeq" id="WP_354298477.1">
    <property type="nucleotide sequence ID" value="NZ_JBEPLU010000004.1"/>
</dbReference>
<proteinExistence type="predicted"/>
<organism evidence="3 4">
    <name type="scientific">Phenylobacterium koreense</name>
    <dbReference type="NCBI Taxonomy" id="266125"/>
    <lineage>
        <taxon>Bacteria</taxon>
        <taxon>Pseudomonadati</taxon>
        <taxon>Pseudomonadota</taxon>
        <taxon>Alphaproteobacteria</taxon>
        <taxon>Caulobacterales</taxon>
        <taxon>Caulobacteraceae</taxon>
        <taxon>Phenylobacterium</taxon>
    </lineage>
</organism>
<feature type="domain" description="Glycosyl transferase family 1" evidence="1">
    <location>
        <begin position="200"/>
        <end position="329"/>
    </location>
</feature>
<dbReference type="Proteomes" id="UP001549110">
    <property type="component" value="Unassembled WGS sequence"/>
</dbReference>
<dbReference type="InterPro" id="IPR028098">
    <property type="entry name" value="Glyco_trans_4-like_N"/>
</dbReference>
<evidence type="ECO:0000259" key="1">
    <source>
        <dbReference type="Pfam" id="PF00534"/>
    </source>
</evidence>
<dbReference type="Pfam" id="PF13439">
    <property type="entry name" value="Glyco_transf_4"/>
    <property type="match status" value="1"/>
</dbReference>
<dbReference type="Gene3D" id="3.40.50.2000">
    <property type="entry name" value="Glycogen Phosphorylase B"/>
    <property type="match status" value="2"/>
</dbReference>
<dbReference type="InterPro" id="IPR001296">
    <property type="entry name" value="Glyco_trans_1"/>
</dbReference>
<evidence type="ECO:0000259" key="2">
    <source>
        <dbReference type="Pfam" id="PF13439"/>
    </source>
</evidence>
<comment type="caution">
    <text evidence="3">The sequence shown here is derived from an EMBL/GenBank/DDBJ whole genome shotgun (WGS) entry which is preliminary data.</text>
</comment>
<dbReference type="EMBL" id="JBEPLU010000004">
    <property type="protein sequence ID" value="MET3528607.1"/>
    <property type="molecule type" value="Genomic_DNA"/>
</dbReference>
<name>A0ABV2ENJ1_9CAUL</name>
<keyword evidence="4" id="KW-1185">Reference proteome</keyword>